<reference evidence="1" key="1">
    <citation type="submission" date="2006-10" db="EMBL/GenBank/DDBJ databases">
        <authorList>
            <person name="Amadeo P."/>
            <person name="Zhao Q."/>
            <person name="Wortman J."/>
            <person name="Fraser-Liggett C."/>
            <person name="Carlton J."/>
        </authorList>
    </citation>
    <scope>NUCLEOTIDE SEQUENCE</scope>
    <source>
        <strain evidence="1">G3</strain>
    </source>
</reference>
<evidence type="ECO:0000313" key="2">
    <source>
        <dbReference type="Proteomes" id="UP000001542"/>
    </source>
</evidence>
<name>A2FCW3_TRIV3</name>
<dbReference type="InParanoid" id="A2FCW3"/>
<dbReference type="VEuPathDB" id="TrichDB:TVAGG3_0418330"/>
<dbReference type="Proteomes" id="UP000001542">
    <property type="component" value="Unassembled WGS sequence"/>
</dbReference>
<dbReference type="RefSeq" id="XP_001310179.1">
    <property type="nucleotide sequence ID" value="XM_001310178.1"/>
</dbReference>
<evidence type="ECO:0000313" key="1">
    <source>
        <dbReference type="EMBL" id="EAX97249.1"/>
    </source>
</evidence>
<proteinExistence type="predicted"/>
<organism evidence="1 2">
    <name type="scientific">Trichomonas vaginalis (strain ATCC PRA-98 / G3)</name>
    <dbReference type="NCBI Taxonomy" id="412133"/>
    <lineage>
        <taxon>Eukaryota</taxon>
        <taxon>Metamonada</taxon>
        <taxon>Parabasalia</taxon>
        <taxon>Trichomonadida</taxon>
        <taxon>Trichomonadidae</taxon>
        <taxon>Trichomonas</taxon>
    </lineage>
</organism>
<reference evidence="1" key="2">
    <citation type="journal article" date="2007" name="Science">
        <title>Draft genome sequence of the sexually transmitted pathogen Trichomonas vaginalis.</title>
        <authorList>
            <person name="Carlton J.M."/>
            <person name="Hirt R.P."/>
            <person name="Silva J.C."/>
            <person name="Delcher A.L."/>
            <person name="Schatz M."/>
            <person name="Zhao Q."/>
            <person name="Wortman J.R."/>
            <person name="Bidwell S.L."/>
            <person name="Alsmark U.C.M."/>
            <person name="Besteiro S."/>
            <person name="Sicheritz-Ponten T."/>
            <person name="Noel C.J."/>
            <person name="Dacks J.B."/>
            <person name="Foster P.G."/>
            <person name="Simillion C."/>
            <person name="Van de Peer Y."/>
            <person name="Miranda-Saavedra D."/>
            <person name="Barton G.J."/>
            <person name="Westrop G.D."/>
            <person name="Mueller S."/>
            <person name="Dessi D."/>
            <person name="Fiori P.L."/>
            <person name="Ren Q."/>
            <person name="Paulsen I."/>
            <person name="Zhang H."/>
            <person name="Bastida-Corcuera F.D."/>
            <person name="Simoes-Barbosa A."/>
            <person name="Brown M.T."/>
            <person name="Hayes R.D."/>
            <person name="Mukherjee M."/>
            <person name="Okumura C.Y."/>
            <person name="Schneider R."/>
            <person name="Smith A.J."/>
            <person name="Vanacova S."/>
            <person name="Villalvazo M."/>
            <person name="Haas B.J."/>
            <person name="Pertea M."/>
            <person name="Feldblyum T.V."/>
            <person name="Utterback T.R."/>
            <person name="Shu C.L."/>
            <person name="Osoegawa K."/>
            <person name="de Jong P.J."/>
            <person name="Hrdy I."/>
            <person name="Horvathova L."/>
            <person name="Zubacova Z."/>
            <person name="Dolezal P."/>
            <person name="Malik S.B."/>
            <person name="Logsdon J.M. Jr."/>
            <person name="Henze K."/>
            <person name="Gupta A."/>
            <person name="Wang C.C."/>
            <person name="Dunne R.L."/>
            <person name="Upcroft J.A."/>
            <person name="Upcroft P."/>
            <person name="White O."/>
            <person name="Salzberg S.L."/>
            <person name="Tang P."/>
            <person name="Chiu C.-H."/>
            <person name="Lee Y.-S."/>
            <person name="Embley T.M."/>
            <person name="Coombs G.H."/>
            <person name="Mottram J.C."/>
            <person name="Tachezy J."/>
            <person name="Fraser-Liggett C.M."/>
            <person name="Johnson P.J."/>
        </authorList>
    </citation>
    <scope>NUCLEOTIDE SEQUENCE [LARGE SCALE GENOMIC DNA]</scope>
    <source>
        <strain evidence="1">G3</strain>
    </source>
</reference>
<dbReference type="PANTHER" id="PTHR24182">
    <property type="entry name" value="ANKYRIN REPEAT AND SOCS BOX CONTAINING 4"/>
    <property type="match status" value="1"/>
</dbReference>
<gene>
    <name evidence="1" type="ORF">TVAG_037560</name>
</gene>
<dbReference type="KEGG" id="tva:4755030"/>
<sequence>MDKEEELKEIYKMIKTELIESKKYPPKKIIEGILNIIPYNNRYTKSYLSLAKLIYDGYHVKEVRKVRLTSNFLFYKEYGIKLGKFDDLGNNRISYFTWNKYQ</sequence>
<dbReference type="EMBL" id="DS113723">
    <property type="protein sequence ID" value="EAX97249.1"/>
    <property type="molecule type" value="Genomic_DNA"/>
</dbReference>
<dbReference type="PANTHER" id="PTHR24182:SF13">
    <property type="entry name" value="LD18443P"/>
    <property type="match status" value="1"/>
</dbReference>
<protein>
    <submittedName>
        <fullName evidence="1">Uncharacterized protein</fullName>
    </submittedName>
</protein>
<accession>A2FCW3</accession>
<keyword evidence="2" id="KW-1185">Reference proteome</keyword>
<dbReference type="AlphaFoldDB" id="A2FCW3"/>